<dbReference type="InterPro" id="IPR013542">
    <property type="entry name" value="QueG_DUF1730"/>
</dbReference>
<keyword evidence="4 9" id="KW-0479">Metal-binding</keyword>
<evidence type="ECO:0000313" key="11">
    <source>
        <dbReference type="EMBL" id="GAA4800200.1"/>
    </source>
</evidence>
<evidence type="ECO:0000256" key="9">
    <source>
        <dbReference type="HAMAP-Rule" id="MF_00916"/>
    </source>
</evidence>
<feature type="binding site" evidence="9">
    <location>
        <position position="79"/>
    </location>
    <ligand>
        <name>cob(II)alamin</name>
        <dbReference type="ChEBI" id="CHEBI:16304"/>
    </ligand>
</feature>
<feature type="binding site" evidence="9">
    <location>
        <position position="204"/>
    </location>
    <ligand>
        <name>[4Fe-4S] cluster</name>
        <dbReference type="ChEBI" id="CHEBI:49883"/>
        <label>1</label>
    </ligand>
</feature>
<accession>A0ABP9BTA7</accession>
<evidence type="ECO:0000259" key="10">
    <source>
        <dbReference type="PROSITE" id="PS51379"/>
    </source>
</evidence>
<evidence type="ECO:0000256" key="4">
    <source>
        <dbReference type="ARBA" id="ARBA00022723"/>
    </source>
</evidence>
<evidence type="ECO:0000256" key="7">
    <source>
        <dbReference type="ARBA" id="ARBA00023004"/>
    </source>
</evidence>
<feature type="binding site" evidence="9">
    <location>
        <position position="174"/>
    </location>
    <ligand>
        <name>cob(II)alamin</name>
        <dbReference type="ChEBI" id="CHEBI:16304"/>
    </ligand>
</feature>
<feature type="active site" description="Proton donor" evidence="9">
    <location>
        <position position="150"/>
    </location>
</feature>
<evidence type="ECO:0000256" key="2">
    <source>
        <dbReference type="ARBA" id="ARBA00022490"/>
    </source>
</evidence>
<feature type="binding site" evidence="9">
    <location>
        <position position="232"/>
    </location>
    <ligand>
        <name>cob(II)alamin</name>
        <dbReference type="ChEBI" id="CHEBI:16304"/>
    </ligand>
</feature>
<dbReference type="NCBIfam" id="TIGR00276">
    <property type="entry name" value="tRNA epoxyqueuosine(34) reductase QueG"/>
    <property type="match status" value="1"/>
</dbReference>
<keyword evidence="8 9" id="KW-0411">Iron-sulfur</keyword>
<keyword evidence="1 9" id="KW-0004">4Fe-4S</keyword>
<evidence type="ECO:0000313" key="12">
    <source>
        <dbReference type="Proteomes" id="UP001501433"/>
    </source>
</evidence>
<keyword evidence="3 9" id="KW-0819">tRNA processing</keyword>
<reference evidence="12" key="1">
    <citation type="journal article" date="2019" name="Int. J. Syst. Evol. Microbiol.">
        <title>The Global Catalogue of Microorganisms (GCM) 10K type strain sequencing project: providing services to taxonomists for standard genome sequencing and annotation.</title>
        <authorList>
            <consortium name="The Broad Institute Genomics Platform"/>
            <consortium name="The Broad Institute Genome Sequencing Center for Infectious Disease"/>
            <person name="Wu L."/>
            <person name="Ma J."/>
        </authorList>
    </citation>
    <scope>NUCLEOTIDE SEQUENCE [LARGE SCALE GENOMIC DNA]</scope>
    <source>
        <strain evidence="12">JCM 18325</strain>
    </source>
</reference>
<feature type="binding site" evidence="9">
    <location>
        <position position="185"/>
    </location>
    <ligand>
        <name>cob(II)alamin</name>
        <dbReference type="ChEBI" id="CHEBI:16304"/>
    </ligand>
</feature>
<feature type="binding site" evidence="9">
    <location>
        <position position="207"/>
    </location>
    <ligand>
        <name>[4Fe-4S] cluster</name>
        <dbReference type="ChEBI" id="CHEBI:49883"/>
        <label>1</label>
    </ligand>
</feature>
<feature type="binding site" evidence="9">
    <location>
        <position position="264"/>
    </location>
    <ligand>
        <name>[4Fe-4S] cluster</name>
        <dbReference type="ChEBI" id="CHEBI:49883"/>
        <label>1</label>
    </ligand>
</feature>
<dbReference type="EC" id="1.17.99.6" evidence="9"/>
<keyword evidence="9" id="KW-0170">Cobalt</keyword>
<dbReference type="Pfam" id="PF08331">
    <property type="entry name" value="QueG_DUF1730"/>
    <property type="match status" value="1"/>
</dbReference>
<keyword evidence="5 9" id="KW-0671">Queuosine biosynthesis</keyword>
<dbReference type="InterPro" id="IPR017896">
    <property type="entry name" value="4Fe4S_Fe-S-bd"/>
</dbReference>
<comment type="caution">
    <text evidence="9">Lacks conserved residue(s) required for the propagation of feature annotation.</text>
</comment>
<comment type="cofactor">
    <cofactor evidence="9">
        <name>[4Fe-4S] cluster</name>
        <dbReference type="ChEBI" id="CHEBI:49883"/>
    </cofactor>
    <text evidence="9">Binds 2 [4Fe-4S] clusters per monomer.</text>
</comment>
<proteinExistence type="inferred from homology"/>
<dbReference type="PANTHER" id="PTHR30002:SF4">
    <property type="entry name" value="EPOXYQUEUOSINE REDUCTASE"/>
    <property type="match status" value="1"/>
</dbReference>
<feature type="binding site" evidence="9">
    <location>
        <position position="150"/>
    </location>
    <ligand>
        <name>cob(II)alamin</name>
        <dbReference type="ChEBI" id="CHEBI:16304"/>
    </ligand>
</feature>
<comment type="caution">
    <text evidence="11">The sequence shown here is derived from an EMBL/GenBank/DDBJ whole genome shotgun (WGS) entry which is preliminary data.</text>
</comment>
<keyword evidence="9" id="KW-0846">Cobalamin</keyword>
<comment type="pathway">
    <text evidence="9">tRNA modification; tRNA-queuosine biosynthesis.</text>
</comment>
<feature type="binding site" evidence="9">
    <location>
        <position position="297"/>
    </location>
    <ligand>
        <name>tRNA</name>
        <dbReference type="ChEBI" id="CHEBI:17843"/>
    </ligand>
</feature>
<dbReference type="Gene3D" id="3.30.70.20">
    <property type="match status" value="1"/>
</dbReference>
<evidence type="ECO:0000256" key="1">
    <source>
        <dbReference type="ARBA" id="ARBA00022485"/>
    </source>
</evidence>
<dbReference type="PROSITE" id="PS00198">
    <property type="entry name" value="4FE4S_FER_1"/>
    <property type="match status" value="1"/>
</dbReference>
<dbReference type="PROSITE" id="PS51379">
    <property type="entry name" value="4FE4S_FER_2"/>
    <property type="match status" value="1"/>
</dbReference>
<comment type="subcellular location">
    <subcellularLocation>
        <location evidence="9">Cytoplasm</location>
    </subcellularLocation>
</comment>
<dbReference type="InterPro" id="IPR004453">
    <property type="entry name" value="QueG"/>
</dbReference>
<feature type="binding site" evidence="9">
    <location>
        <position position="210"/>
    </location>
    <ligand>
        <name>[4Fe-4S] cluster</name>
        <dbReference type="ChEBI" id="CHEBI:49883"/>
        <label>1</label>
    </ligand>
</feature>
<dbReference type="Pfam" id="PF13484">
    <property type="entry name" value="Fer4_16"/>
    <property type="match status" value="1"/>
</dbReference>
<keyword evidence="7 9" id="KW-0408">Iron</keyword>
<feature type="binding site" evidence="9">
    <location>
        <position position="257"/>
    </location>
    <ligand>
        <name>[4Fe-4S] cluster</name>
        <dbReference type="ChEBI" id="CHEBI:49883"/>
        <label>2</label>
    </ligand>
</feature>
<feature type="domain" description="4Fe-4S ferredoxin-type" evidence="10">
    <location>
        <begin position="192"/>
        <end position="224"/>
    </location>
</feature>
<dbReference type="InterPro" id="IPR017900">
    <property type="entry name" value="4Fe4S_Fe_S_CS"/>
</dbReference>
<name>A0ABP9BTA7_9FLAO</name>
<feature type="binding site" evidence="9">
    <location>
        <position position="230"/>
    </location>
    <ligand>
        <name>[4Fe-4S] cluster</name>
        <dbReference type="ChEBI" id="CHEBI:49883"/>
        <label>2</label>
    </ligand>
</feature>
<comment type="cofactor">
    <cofactor evidence="9">
        <name>cob(II)alamin</name>
        <dbReference type="ChEBI" id="CHEBI:16304"/>
    </cofactor>
</comment>
<comment type="similarity">
    <text evidence="9">Belongs to the QueG family.</text>
</comment>
<dbReference type="EMBL" id="BAABJW010000001">
    <property type="protein sequence ID" value="GAA4800200.1"/>
    <property type="molecule type" value="Genomic_DNA"/>
</dbReference>
<sequence length="325" mass="37360">MDCFEVNQYSEFVSESHKMINNKLKHTKLIKTEAKRLGFLSCGISKAQFLEEEAPRLEKWLKKNMHGEMRYMENHFDKRLDPTKLIEGSKSVISLLLNYFPSEIQNSESYKLSKYAYGTDYHFVIKDKLKLLLSFIKDEIGDVQGRAFVDSAPVLDKAWAARSGLGWVGKHSNLLTQQVGSFYFIAELIVDLELEYDSPTTDHCGTCTACMDACPTQAITEPYVVDGSKCISYFTIELKENIPTEFKGQLDDWMFGCDVCQDVCPWNRFSKAHAEPLFNPHPELLSMTKKDWEEITNDTFVKVFKNSAVKRTKFSGLKRNINFLK</sequence>
<feature type="binding site" evidence="9">
    <location>
        <position position="239"/>
    </location>
    <ligand>
        <name>tRNA</name>
        <dbReference type="ChEBI" id="CHEBI:17843"/>
    </ligand>
</feature>
<evidence type="ECO:0000256" key="5">
    <source>
        <dbReference type="ARBA" id="ARBA00022785"/>
    </source>
</evidence>
<feature type="binding site" evidence="9">
    <location>
        <position position="214"/>
    </location>
    <ligand>
        <name>[4Fe-4S] cluster</name>
        <dbReference type="ChEBI" id="CHEBI:49883"/>
        <label>2</label>
    </ligand>
</feature>
<comment type="subunit">
    <text evidence="9">Monomer.</text>
</comment>
<dbReference type="PANTHER" id="PTHR30002">
    <property type="entry name" value="EPOXYQUEUOSINE REDUCTASE"/>
    <property type="match status" value="1"/>
</dbReference>
<dbReference type="Proteomes" id="UP001501433">
    <property type="component" value="Unassembled WGS sequence"/>
</dbReference>
<organism evidence="11 12">
    <name type="scientific">Litoribaculum gwangyangense</name>
    <dbReference type="NCBI Taxonomy" id="1130722"/>
    <lineage>
        <taxon>Bacteria</taxon>
        <taxon>Pseudomonadati</taxon>
        <taxon>Bacteroidota</taxon>
        <taxon>Flavobacteriia</taxon>
        <taxon>Flavobacteriales</taxon>
        <taxon>Flavobacteriaceae</taxon>
        <taxon>Litoribaculum</taxon>
    </lineage>
</organism>
<feature type="binding site" evidence="9">
    <location>
        <position position="260"/>
    </location>
    <ligand>
        <name>[4Fe-4S] cluster</name>
        <dbReference type="ChEBI" id="CHEBI:49883"/>
        <label>2</label>
    </ligand>
</feature>
<keyword evidence="6 9" id="KW-0560">Oxidoreductase</keyword>
<keyword evidence="12" id="KW-1185">Reference proteome</keyword>
<gene>
    <name evidence="9 11" type="primary">queG</name>
    <name evidence="11" type="ORF">GCM10023330_02120</name>
</gene>
<protein>
    <recommendedName>
        <fullName evidence="9">Epoxyqueuosine reductase</fullName>
        <ecNumber evidence="9">1.17.99.6</ecNumber>
    </recommendedName>
    <alternativeName>
        <fullName evidence="9">Queuosine biosynthesis protein QueG</fullName>
    </alternativeName>
</protein>
<comment type="function">
    <text evidence="9">Catalyzes the conversion of epoxyqueuosine (oQ) to queuosine (Q), which is a hypermodified base found in the wobble positions of tRNA(Asp), tRNA(Asn), tRNA(His) and tRNA(Tyr).</text>
</comment>
<feature type="binding site" evidence="9">
    <location>
        <begin position="257"/>
        <end position="258"/>
    </location>
    <ligand>
        <name>cob(II)alamin</name>
        <dbReference type="ChEBI" id="CHEBI:16304"/>
    </ligand>
</feature>
<comment type="catalytic activity">
    <reaction evidence="9">
        <text>epoxyqueuosine(34) in tRNA + AH2 = queuosine(34) in tRNA + A + H2O</text>
        <dbReference type="Rhea" id="RHEA:32159"/>
        <dbReference type="Rhea" id="RHEA-COMP:18571"/>
        <dbReference type="Rhea" id="RHEA-COMP:18582"/>
        <dbReference type="ChEBI" id="CHEBI:13193"/>
        <dbReference type="ChEBI" id="CHEBI:15377"/>
        <dbReference type="ChEBI" id="CHEBI:17499"/>
        <dbReference type="ChEBI" id="CHEBI:194431"/>
        <dbReference type="ChEBI" id="CHEBI:194443"/>
        <dbReference type="EC" id="1.17.99.6"/>
    </reaction>
</comment>
<dbReference type="SUPFAM" id="SSF46548">
    <property type="entry name" value="alpha-helical ferredoxin"/>
    <property type="match status" value="1"/>
</dbReference>
<dbReference type="HAMAP" id="MF_00916">
    <property type="entry name" value="QueG"/>
    <property type="match status" value="1"/>
</dbReference>
<evidence type="ECO:0000256" key="8">
    <source>
        <dbReference type="ARBA" id="ARBA00023014"/>
    </source>
</evidence>
<evidence type="ECO:0000256" key="6">
    <source>
        <dbReference type="ARBA" id="ARBA00023002"/>
    </source>
</evidence>
<keyword evidence="2 9" id="KW-0963">Cytoplasm</keyword>
<evidence type="ECO:0000256" key="3">
    <source>
        <dbReference type="ARBA" id="ARBA00022694"/>
    </source>
</evidence>